<proteinExistence type="predicted"/>
<dbReference type="EMBL" id="CP035758">
    <property type="protein sequence ID" value="QBD77092.1"/>
    <property type="molecule type" value="Genomic_DNA"/>
</dbReference>
<protein>
    <submittedName>
        <fullName evidence="1">Uncharacterized protein</fullName>
    </submittedName>
</protein>
<dbReference type="RefSeq" id="WP_129888155.1">
    <property type="nucleotide sequence ID" value="NZ_CP035758.1"/>
</dbReference>
<dbReference type="Proteomes" id="UP000290365">
    <property type="component" value="Chromosome"/>
</dbReference>
<sequence length="148" mass="17237">MWAELQTIQMTYAQILQGERPWNALGDFLNYWFDYASDRRQEMVEDALVLPGTLTDETLRWAAFCSASVEYLCACYGLTCPAWVHDPAYVLPEPWFHGLGAQRPHVQMRLLHETPEAFSRRKIYCSPRLFANKYELASEKRERQVASV</sequence>
<dbReference type="OrthoDB" id="2614981at2"/>
<dbReference type="KEGG" id="kbs:EPA93_14195"/>
<evidence type="ECO:0000313" key="2">
    <source>
        <dbReference type="Proteomes" id="UP000290365"/>
    </source>
</evidence>
<dbReference type="AlphaFoldDB" id="A0A4P6JPS4"/>
<keyword evidence="2" id="KW-1185">Reference proteome</keyword>
<accession>A0A4P6JPS4</accession>
<reference evidence="1 2" key="1">
    <citation type="submission" date="2019-01" db="EMBL/GenBank/DDBJ databases">
        <title>Ktedonosporobacter rubrisoli SCAWS-G2.</title>
        <authorList>
            <person name="Huang Y."/>
            <person name="Yan B."/>
        </authorList>
    </citation>
    <scope>NUCLEOTIDE SEQUENCE [LARGE SCALE GENOMIC DNA]</scope>
    <source>
        <strain evidence="1 2">SCAWS-G2</strain>
    </source>
</reference>
<name>A0A4P6JPS4_KTERU</name>
<gene>
    <name evidence="1" type="ORF">EPA93_14195</name>
</gene>
<organism evidence="1 2">
    <name type="scientific">Ktedonosporobacter rubrisoli</name>
    <dbReference type="NCBI Taxonomy" id="2509675"/>
    <lineage>
        <taxon>Bacteria</taxon>
        <taxon>Bacillati</taxon>
        <taxon>Chloroflexota</taxon>
        <taxon>Ktedonobacteria</taxon>
        <taxon>Ktedonobacterales</taxon>
        <taxon>Ktedonosporobacteraceae</taxon>
        <taxon>Ktedonosporobacter</taxon>
    </lineage>
</organism>
<evidence type="ECO:0000313" key="1">
    <source>
        <dbReference type="EMBL" id="QBD77092.1"/>
    </source>
</evidence>